<evidence type="ECO:0000259" key="10">
    <source>
        <dbReference type="PROSITE" id="PS50893"/>
    </source>
</evidence>
<dbReference type="PROSITE" id="PS50929">
    <property type="entry name" value="ABC_TM1F"/>
    <property type="match status" value="1"/>
</dbReference>
<protein>
    <submittedName>
        <fullName evidence="12">ATP-binding cassette domain-containing protein</fullName>
    </submittedName>
</protein>
<evidence type="ECO:0000313" key="12">
    <source>
        <dbReference type="EMBL" id="TPE63672.1"/>
    </source>
</evidence>
<feature type="domain" description="ABC transmembrane type-1" evidence="11">
    <location>
        <begin position="77"/>
        <end position="359"/>
    </location>
</feature>
<dbReference type="PROSITE" id="PS00211">
    <property type="entry name" value="ABC_TRANSPORTER_1"/>
    <property type="match status" value="1"/>
</dbReference>
<dbReference type="Pfam" id="PF00664">
    <property type="entry name" value="ABC_membrane"/>
    <property type="match status" value="1"/>
</dbReference>
<dbReference type="InterPro" id="IPR003439">
    <property type="entry name" value="ABC_transporter-like_ATP-bd"/>
</dbReference>
<keyword evidence="3" id="KW-0547">Nucleotide-binding</keyword>
<sequence>MRVSPCGGLCADARDLQAGTGAIEAGRRSAYLGRVNAPSPPPPPRSDSRAHEAPPSRKLSNLALLWGYVRRYPAQLAAALAALIVAASATLAIPQGFKLVVDKGFGAGEGANISPYFMGLLGIVLVMGMATAVRFYFVSWLGERVVADLRRDVQAHLVRLDPGFFEINRPSEIASRLTADTSIIDQVVATSVSVALRNLFMGVGGIIYLFVLSPKLTGLMLIVIPLVILPIVLMGRRVRTLSQKSQDRVADVGSMVSEVLRAIKVVQAFGAEERETQRFGGAVEAAFATARKRFSLRAGMTAIVITLVFGAITLVLWEGARDVIAGEMSGGTITAFVLAAAIVAGAFGALTEVYGDFLRAAGASARLRDLLAERPTISRPDRPQALPLPPEGRLAFEHVAFRYPSRPEMAALRDFTLQVAPGERVAVVGPSGAGKSTLFQLVQRFYDPSEGRLLMDGVDLRLADPAEVRARIAIVPQEAVVFMGTARSNILYGRPDASEAEVWAAAEAANAATFLRALPGGLDTELGEGGSQLSGGQRQRIAIARAILKNAPILLLDEATSALDAESEAAVQDALERLMQGRTSLVIAHRLATVKDADRIVVMDGGAIVEVGRHDELVAAGGLYSRLAGLQAVGAEAGGALSR</sequence>
<gene>
    <name evidence="12" type="ORF">FJQ54_02085</name>
</gene>
<dbReference type="Gene3D" id="3.40.50.300">
    <property type="entry name" value="P-loop containing nucleotide triphosphate hydrolases"/>
    <property type="match status" value="1"/>
</dbReference>
<dbReference type="FunFam" id="3.40.50.300:FF:000218">
    <property type="entry name" value="Multidrug ABC transporter ATP-binding protein"/>
    <property type="match status" value="1"/>
</dbReference>
<dbReference type="GO" id="GO:0090374">
    <property type="term" value="P:oligopeptide export from mitochondrion"/>
    <property type="evidence" value="ECO:0007669"/>
    <property type="project" value="TreeGrafter"/>
</dbReference>
<dbReference type="PANTHER" id="PTHR43394">
    <property type="entry name" value="ATP-DEPENDENT PERMEASE MDL1, MITOCHONDRIAL"/>
    <property type="match status" value="1"/>
</dbReference>
<dbReference type="InterPro" id="IPR011918">
    <property type="entry name" value="ABC_MsbA_ATP-bd"/>
</dbReference>
<keyword evidence="6 9" id="KW-0472">Membrane</keyword>
<dbReference type="InterPro" id="IPR027417">
    <property type="entry name" value="P-loop_NTPase"/>
</dbReference>
<feature type="transmembrane region" description="Helical" evidence="9">
    <location>
        <begin position="117"/>
        <end position="141"/>
    </location>
</feature>
<dbReference type="Gene3D" id="1.20.1560.10">
    <property type="entry name" value="ABC transporter type 1, transmembrane domain"/>
    <property type="match status" value="1"/>
</dbReference>
<dbReference type="InterPro" id="IPR011527">
    <property type="entry name" value="ABC1_TM_dom"/>
</dbReference>
<comment type="subcellular location">
    <subcellularLocation>
        <location evidence="1">Cell membrane</location>
        <topology evidence="1">Multi-pass membrane protein</topology>
    </subcellularLocation>
</comment>
<dbReference type="InterPro" id="IPR039421">
    <property type="entry name" value="Type_1_exporter"/>
</dbReference>
<evidence type="ECO:0000256" key="3">
    <source>
        <dbReference type="ARBA" id="ARBA00022741"/>
    </source>
</evidence>
<dbReference type="Pfam" id="PF00005">
    <property type="entry name" value="ABC_tran"/>
    <property type="match status" value="1"/>
</dbReference>
<dbReference type="CDD" id="cd18575">
    <property type="entry name" value="ABC_6TM_bac_exporter_ABCB8_10_like"/>
    <property type="match status" value="1"/>
</dbReference>
<comment type="caution">
    <text evidence="12">The sequence shown here is derived from an EMBL/GenBank/DDBJ whole genome shotgun (WGS) entry which is preliminary data.</text>
</comment>
<dbReference type="SUPFAM" id="SSF52540">
    <property type="entry name" value="P-loop containing nucleoside triphosphate hydrolases"/>
    <property type="match status" value="1"/>
</dbReference>
<name>A0A501XSD9_9SPHN</name>
<feature type="compositionally biased region" description="Basic and acidic residues" evidence="8">
    <location>
        <begin position="46"/>
        <end position="55"/>
    </location>
</feature>
<evidence type="ECO:0000256" key="8">
    <source>
        <dbReference type="SAM" id="MobiDB-lite"/>
    </source>
</evidence>
<feature type="domain" description="ABC transporter" evidence="10">
    <location>
        <begin position="394"/>
        <end position="630"/>
    </location>
</feature>
<evidence type="ECO:0000259" key="11">
    <source>
        <dbReference type="PROSITE" id="PS50929"/>
    </source>
</evidence>
<dbReference type="AlphaFoldDB" id="A0A501XSD9"/>
<dbReference type="PROSITE" id="PS50893">
    <property type="entry name" value="ABC_TRANSPORTER_2"/>
    <property type="match status" value="1"/>
</dbReference>
<feature type="transmembrane region" description="Helical" evidence="9">
    <location>
        <begin position="187"/>
        <end position="210"/>
    </location>
</feature>
<feature type="transmembrane region" description="Helical" evidence="9">
    <location>
        <begin position="76"/>
        <end position="97"/>
    </location>
</feature>
<dbReference type="InterPro" id="IPR003593">
    <property type="entry name" value="AAA+_ATPase"/>
</dbReference>
<evidence type="ECO:0000256" key="4">
    <source>
        <dbReference type="ARBA" id="ARBA00022840"/>
    </source>
</evidence>
<dbReference type="InterPro" id="IPR036640">
    <property type="entry name" value="ABC1_TM_sf"/>
</dbReference>
<feature type="region of interest" description="Disordered" evidence="8">
    <location>
        <begin position="34"/>
        <end position="55"/>
    </location>
</feature>
<evidence type="ECO:0000256" key="1">
    <source>
        <dbReference type="ARBA" id="ARBA00004651"/>
    </source>
</evidence>
<dbReference type="GO" id="GO:0016887">
    <property type="term" value="F:ATP hydrolysis activity"/>
    <property type="evidence" value="ECO:0007669"/>
    <property type="project" value="InterPro"/>
</dbReference>
<keyword evidence="5 9" id="KW-1133">Transmembrane helix</keyword>
<dbReference type="EMBL" id="VFSU01000011">
    <property type="protein sequence ID" value="TPE63672.1"/>
    <property type="molecule type" value="Genomic_DNA"/>
</dbReference>
<dbReference type="OrthoDB" id="9808328at2"/>
<organism evidence="12 13">
    <name type="scientific">Sandaracinobacter neustonicus</name>
    <dbReference type="NCBI Taxonomy" id="1715348"/>
    <lineage>
        <taxon>Bacteria</taxon>
        <taxon>Pseudomonadati</taxon>
        <taxon>Pseudomonadota</taxon>
        <taxon>Alphaproteobacteria</taxon>
        <taxon>Sphingomonadales</taxon>
        <taxon>Sphingosinicellaceae</taxon>
        <taxon>Sandaracinobacter</taxon>
    </lineage>
</organism>
<feature type="transmembrane region" description="Helical" evidence="9">
    <location>
        <begin position="298"/>
        <end position="317"/>
    </location>
</feature>
<dbReference type="Proteomes" id="UP000319897">
    <property type="component" value="Unassembled WGS sequence"/>
</dbReference>
<dbReference type="GO" id="GO:0015421">
    <property type="term" value="F:ABC-type oligopeptide transporter activity"/>
    <property type="evidence" value="ECO:0007669"/>
    <property type="project" value="TreeGrafter"/>
</dbReference>
<keyword evidence="2 9" id="KW-0812">Transmembrane</keyword>
<evidence type="ECO:0000313" key="13">
    <source>
        <dbReference type="Proteomes" id="UP000319897"/>
    </source>
</evidence>
<comment type="function">
    <text evidence="7">Part of an ABC transporter complex. Transmembrane domains (TMD) form a pore in the inner membrane and the ATP-binding domain (NBD) is responsible for energy generation.</text>
</comment>
<evidence type="ECO:0000256" key="9">
    <source>
        <dbReference type="SAM" id="Phobius"/>
    </source>
</evidence>
<dbReference type="SMART" id="SM00382">
    <property type="entry name" value="AAA"/>
    <property type="match status" value="1"/>
</dbReference>
<dbReference type="PANTHER" id="PTHR43394:SF1">
    <property type="entry name" value="ATP-BINDING CASSETTE SUB-FAMILY B MEMBER 10, MITOCHONDRIAL"/>
    <property type="match status" value="1"/>
</dbReference>
<dbReference type="NCBIfam" id="TIGR02204">
    <property type="entry name" value="MsbA_rel"/>
    <property type="match status" value="1"/>
</dbReference>
<feature type="transmembrane region" description="Helical" evidence="9">
    <location>
        <begin position="216"/>
        <end position="235"/>
    </location>
</feature>
<accession>A0A501XSD9</accession>
<dbReference type="GO" id="GO:0005524">
    <property type="term" value="F:ATP binding"/>
    <property type="evidence" value="ECO:0007669"/>
    <property type="project" value="UniProtKB-KW"/>
</dbReference>
<dbReference type="GO" id="GO:0005886">
    <property type="term" value="C:plasma membrane"/>
    <property type="evidence" value="ECO:0007669"/>
    <property type="project" value="UniProtKB-SubCell"/>
</dbReference>
<keyword evidence="4 12" id="KW-0067">ATP-binding</keyword>
<proteinExistence type="predicted"/>
<evidence type="ECO:0000256" key="2">
    <source>
        <dbReference type="ARBA" id="ARBA00022692"/>
    </source>
</evidence>
<evidence type="ECO:0000256" key="7">
    <source>
        <dbReference type="ARBA" id="ARBA00024725"/>
    </source>
</evidence>
<keyword evidence="13" id="KW-1185">Reference proteome</keyword>
<dbReference type="SUPFAM" id="SSF90123">
    <property type="entry name" value="ABC transporter transmembrane region"/>
    <property type="match status" value="1"/>
</dbReference>
<evidence type="ECO:0000256" key="5">
    <source>
        <dbReference type="ARBA" id="ARBA00022989"/>
    </source>
</evidence>
<evidence type="ECO:0000256" key="6">
    <source>
        <dbReference type="ARBA" id="ARBA00023136"/>
    </source>
</evidence>
<reference evidence="12 13" key="1">
    <citation type="submission" date="2019-06" db="EMBL/GenBank/DDBJ databases">
        <authorList>
            <person name="Lee I."/>
            <person name="Jang G.I."/>
            <person name="Hwang C.Y."/>
        </authorList>
    </citation>
    <scope>NUCLEOTIDE SEQUENCE [LARGE SCALE GENOMIC DNA]</scope>
    <source>
        <strain evidence="12 13">PAMC 28131</strain>
    </source>
</reference>
<dbReference type="InterPro" id="IPR017871">
    <property type="entry name" value="ABC_transporter-like_CS"/>
</dbReference>
<feature type="transmembrane region" description="Helical" evidence="9">
    <location>
        <begin position="329"/>
        <end position="350"/>
    </location>
</feature>